<dbReference type="InterPro" id="IPR015797">
    <property type="entry name" value="NUDIX_hydrolase-like_dom_sf"/>
</dbReference>
<dbReference type="EMBL" id="BNAL01000018">
    <property type="protein sequence ID" value="GHG04118.1"/>
    <property type="molecule type" value="Genomic_DNA"/>
</dbReference>
<dbReference type="GO" id="GO:0016787">
    <property type="term" value="F:hydrolase activity"/>
    <property type="evidence" value="ECO:0007669"/>
    <property type="project" value="UniProtKB-KW"/>
</dbReference>
<comment type="caution">
    <text evidence="3">The sequence shown here is derived from an EMBL/GenBank/DDBJ whole genome shotgun (WGS) entry which is preliminary data.</text>
</comment>
<keyword evidence="1 3" id="KW-0378">Hydrolase</keyword>
<dbReference type="PANTHER" id="PTHR10885:SF0">
    <property type="entry name" value="ISOPENTENYL-DIPHOSPHATE DELTA-ISOMERASE"/>
    <property type="match status" value="1"/>
</dbReference>
<keyword evidence="4" id="KW-1185">Reference proteome</keyword>
<dbReference type="Pfam" id="PF00293">
    <property type="entry name" value="NUDIX"/>
    <property type="match status" value="1"/>
</dbReference>
<evidence type="ECO:0000256" key="1">
    <source>
        <dbReference type="ARBA" id="ARBA00022801"/>
    </source>
</evidence>
<proteinExistence type="predicted"/>
<evidence type="ECO:0000313" key="3">
    <source>
        <dbReference type="EMBL" id="GHG04118.1"/>
    </source>
</evidence>
<dbReference type="InterPro" id="IPR020084">
    <property type="entry name" value="NUDIX_hydrolase_CS"/>
</dbReference>
<name>A0ABQ3K539_9DEIO</name>
<evidence type="ECO:0000259" key="2">
    <source>
        <dbReference type="PROSITE" id="PS51462"/>
    </source>
</evidence>
<dbReference type="PANTHER" id="PTHR10885">
    <property type="entry name" value="ISOPENTENYL-DIPHOSPHATE DELTA-ISOMERASE"/>
    <property type="match status" value="1"/>
</dbReference>
<dbReference type="RefSeq" id="WP_189643153.1">
    <property type="nucleotide sequence ID" value="NZ_BNAL01000018.1"/>
</dbReference>
<organism evidence="3 4">
    <name type="scientific">Deinococcus piscis</name>
    <dbReference type="NCBI Taxonomy" id="394230"/>
    <lineage>
        <taxon>Bacteria</taxon>
        <taxon>Thermotogati</taxon>
        <taxon>Deinococcota</taxon>
        <taxon>Deinococci</taxon>
        <taxon>Deinococcales</taxon>
        <taxon>Deinococcaceae</taxon>
        <taxon>Deinococcus</taxon>
    </lineage>
</organism>
<protein>
    <submittedName>
        <fullName evidence="3">Nudix hydrolase</fullName>
    </submittedName>
</protein>
<feature type="domain" description="Nudix hydrolase" evidence="2">
    <location>
        <begin position="39"/>
        <end position="169"/>
    </location>
</feature>
<dbReference type="CDD" id="cd24154">
    <property type="entry name" value="NUDIX_DR0079"/>
    <property type="match status" value="1"/>
</dbReference>
<reference evidence="4" key="1">
    <citation type="journal article" date="2019" name="Int. J. Syst. Evol. Microbiol.">
        <title>The Global Catalogue of Microorganisms (GCM) 10K type strain sequencing project: providing services to taxonomists for standard genome sequencing and annotation.</title>
        <authorList>
            <consortium name="The Broad Institute Genomics Platform"/>
            <consortium name="The Broad Institute Genome Sequencing Center for Infectious Disease"/>
            <person name="Wu L."/>
            <person name="Ma J."/>
        </authorList>
    </citation>
    <scope>NUCLEOTIDE SEQUENCE [LARGE SCALE GENOMIC DNA]</scope>
    <source>
        <strain evidence="4">CGMCC 1.18439</strain>
    </source>
</reference>
<gene>
    <name evidence="3" type="ORF">GCM10017783_15920</name>
</gene>
<sequence length="178" mass="20146">MFPTKDGSEIEWLDEVDGQDQVVGRVERQDHWNAPQPGRFVRVVNAFVVNSAGELWIPRRTLTKRVFPGCLDMSVGGHVDAGESYEAAFCRETQEELNWNLDGLDWREVAYFSPLKTSLSCFMRVYVIRSDVAPPYNPADFSGAEWLTPAELLARIDAGDPAKGDLRELVRLCAERLR</sequence>
<evidence type="ECO:0000313" key="4">
    <source>
        <dbReference type="Proteomes" id="UP000632154"/>
    </source>
</evidence>
<accession>A0ABQ3K539</accession>
<dbReference type="InterPro" id="IPR000086">
    <property type="entry name" value="NUDIX_hydrolase_dom"/>
</dbReference>
<dbReference type="PROSITE" id="PS00893">
    <property type="entry name" value="NUDIX_BOX"/>
    <property type="match status" value="1"/>
</dbReference>
<dbReference type="SUPFAM" id="SSF55811">
    <property type="entry name" value="Nudix"/>
    <property type="match status" value="1"/>
</dbReference>
<dbReference type="Gene3D" id="3.90.79.10">
    <property type="entry name" value="Nucleoside Triphosphate Pyrophosphohydrolase"/>
    <property type="match status" value="1"/>
</dbReference>
<dbReference type="Proteomes" id="UP000632154">
    <property type="component" value="Unassembled WGS sequence"/>
</dbReference>
<dbReference type="PROSITE" id="PS51462">
    <property type="entry name" value="NUDIX"/>
    <property type="match status" value="1"/>
</dbReference>